<dbReference type="AlphaFoldDB" id="A0A3G9GA15"/>
<dbReference type="SUPFAM" id="SSF56235">
    <property type="entry name" value="N-terminal nucleophile aminohydrolases (Ntn hydrolases)"/>
    <property type="match status" value="1"/>
</dbReference>
<dbReference type="EMBL" id="AP018828">
    <property type="protein sequence ID" value="BBF82034.1"/>
    <property type="molecule type" value="Genomic_DNA"/>
</dbReference>
<organism evidence="11 12">
    <name type="scientific">Asticcacaulis excentricus</name>
    <dbReference type="NCBI Taxonomy" id="78587"/>
    <lineage>
        <taxon>Bacteria</taxon>
        <taxon>Pseudomonadati</taxon>
        <taxon>Pseudomonadota</taxon>
        <taxon>Alphaproteobacteria</taxon>
        <taxon>Caulobacterales</taxon>
        <taxon>Caulobacteraceae</taxon>
        <taxon>Asticcacaulis</taxon>
    </lineage>
</organism>
<evidence type="ECO:0000256" key="7">
    <source>
        <dbReference type="PIRSR" id="PIRSR600246-1"/>
    </source>
</evidence>
<feature type="signal peptide" evidence="10">
    <location>
        <begin position="1"/>
        <end position="21"/>
    </location>
</feature>
<name>A0A3G9GA15_9CAUL</name>
<dbReference type="RefSeq" id="WP_126423658.1">
    <property type="nucleotide sequence ID" value="NZ_AP018828.1"/>
</dbReference>
<evidence type="ECO:0000256" key="6">
    <source>
        <dbReference type="ARBA" id="ARBA00069124"/>
    </source>
</evidence>
<evidence type="ECO:0000256" key="4">
    <source>
        <dbReference type="ARBA" id="ARBA00022813"/>
    </source>
</evidence>
<keyword evidence="11" id="KW-0031">Aminopeptidase</keyword>
<accession>A0A3G9GA15</accession>
<feature type="active site" description="Nucleophile" evidence="7">
    <location>
        <position position="509"/>
    </location>
</feature>
<dbReference type="OrthoDB" id="9780217at2"/>
<keyword evidence="2" id="KW-0645">Protease</keyword>
<dbReference type="GO" id="GO:0016811">
    <property type="term" value="F:hydrolase activity, acting on carbon-nitrogen (but not peptide) bonds, in linear amides"/>
    <property type="evidence" value="ECO:0007669"/>
    <property type="project" value="UniProtKB-ARBA"/>
</dbReference>
<reference evidence="12" key="1">
    <citation type="journal article" date="2017" name="Biotechnol. Biofuels">
        <title>Evaluation of environmental bacterial communities as a factor affecting the growth of duckweed Lemna minor.</title>
        <authorList>
            <person name="Ishizawa H."/>
            <person name="Kuroda M."/>
            <person name="Morikawa M."/>
            <person name="Ike M."/>
        </authorList>
    </citation>
    <scope>NUCLEOTIDE SEQUENCE [LARGE SCALE GENOMIC DNA]</scope>
    <source>
        <strain evidence="12">M6</strain>
    </source>
</reference>
<evidence type="ECO:0000313" key="11">
    <source>
        <dbReference type="EMBL" id="BBF82034.1"/>
    </source>
</evidence>
<sequence>MRRLIVSLALCVLAMALPAQAKPKSWTGGPGYKTFVIGDESRPTPGEVKGGLLMSGGGDWAYEAFRWFVNRAGNGHIVVLRASGTTESQDEFYNGVKGVTSVRTFLFTDRKAASDPKLLAAVRKADGIFLAGGDQARYVRYWKGTPLNQLIDAHVAAGKPLGGTSAGLAVQGSWAYGAMDGGSVTSPEALKDPLGPAVTMVGDFLHFELLTRIVTDSHFAERDRLGRLFAFVVKANQLRASPTVRYAQPLVGLGIDEEAALTVEADGTARVHTDKDGKAWLVAGGEVTDLEPGKPLNLQGVSVIGIGKSSTFNIRTLAVGNPAFTRTYDVKDGVVTQRLHWSLALHGGAGVIERANMPPEKEARYRASLTQALEVGQKVLAGGGSALEAVEATARVLEDDPLFNAGRGAVIAADGKAYLDAAIMDGGTMKAGAVAGVTRTKNPIRLARRVMDKTRHVFLAGEGADAFSVAQGLEQVDPSYFLTPERQKAFEAWKAKNLAGIDRSHLYGTIGVVALDSDGHLAAATSTGGLMGKQWGRIGDAPVIGAGTYARDGDCAVSATGTGEYFIRDSAARQVCDRVRWNKETIDQAAYNTIMSVGALGGDGGLIAMDKDGRAVFAINDLGMYRGAVSSDAPTPLTGIFAGEALK</sequence>
<feature type="binding site" evidence="8">
    <location>
        <begin position="537"/>
        <end position="540"/>
    </location>
    <ligand>
        <name>substrate</name>
    </ligand>
</feature>
<dbReference type="Gene3D" id="3.40.50.880">
    <property type="match status" value="1"/>
</dbReference>
<evidence type="ECO:0000256" key="1">
    <source>
        <dbReference type="ARBA" id="ARBA00006534"/>
    </source>
</evidence>
<comment type="similarity">
    <text evidence="1">Belongs to the peptidase S51 family.</text>
</comment>
<dbReference type="InterPro" id="IPR000246">
    <property type="entry name" value="Peptidase_T2"/>
</dbReference>
<evidence type="ECO:0000256" key="5">
    <source>
        <dbReference type="ARBA" id="ARBA00022825"/>
    </source>
</evidence>
<dbReference type="PANTHER" id="PTHR10188">
    <property type="entry name" value="L-ASPARAGINASE"/>
    <property type="match status" value="1"/>
</dbReference>
<protein>
    <recommendedName>
        <fullName evidence="6">Isoaspartyl peptidase</fullName>
    </recommendedName>
</protein>
<dbReference type="PANTHER" id="PTHR10188:SF6">
    <property type="entry name" value="N(4)-(BETA-N-ACETYLGLUCOSAMINYL)-L-ASPARAGINASE"/>
    <property type="match status" value="1"/>
</dbReference>
<dbReference type="Proteomes" id="UP000278756">
    <property type="component" value="Chromosome 2"/>
</dbReference>
<evidence type="ECO:0000256" key="10">
    <source>
        <dbReference type="SAM" id="SignalP"/>
    </source>
</evidence>
<keyword evidence="4" id="KW-0068">Autocatalytic cleavage</keyword>
<feature type="site" description="Cleavage; by autolysis" evidence="9">
    <location>
        <begin position="508"/>
        <end position="509"/>
    </location>
</feature>
<gene>
    <name evidence="11" type="ORF">EM6_2654</name>
</gene>
<evidence type="ECO:0000256" key="9">
    <source>
        <dbReference type="PIRSR" id="PIRSR600246-3"/>
    </source>
</evidence>
<dbReference type="FunFam" id="3.60.20.30:FF:000001">
    <property type="entry name" value="Isoaspartyl peptidase/L-asparaginase"/>
    <property type="match status" value="1"/>
</dbReference>
<dbReference type="Pfam" id="PF03575">
    <property type="entry name" value="Peptidase_S51"/>
    <property type="match status" value="1"/>
</dbReference>
<evidence type="ECO:0000256" key="3">
    <source>
        <dbReference type="ARBA" id="ARBA00022801"/>
    </source>
</evidence>
<keyword evidence="10" id="KW-0732">Signal</keyword>
<proteinExistence type="inferred from homology"/>
<dbReference type="Pfam" id="PF01112">
    <property type="entry name" value="Asparaginase_2"/>
    <property type="match status" value="1"/>
</dbReference>
<evidence type="ECO:0000256" key="8">
    <source>
        <dbReference type="PIRSR" id="PIRSR600246-2"/>
    </source>
</evidence>
<evidence type="ECO:0000256" key="2">
    <source>
        <dbReference type="ARBA" id="ARBA00022670"/>
    </source>
</evidence>
<feature type="chain" id="PRO_5018222948" description="Isoaspartyl peptidase" evidence="10">
    <location>
        <begin position="22"/>
        <end position="647"/>
    </location>
</feature>
<dbReference type="SUPFAM" id="SSF52317">
    <property type="entry name" value="Class I glutamine amidotransferase-like"/>
    <property type="match status" value="1"/>
</dbReference>
<keyword evidence="3 11" id="KW-0378">Hydrolase</keyword>
<dbReference type="InterPro" id="IPR005320">
    <property type="entry name" value="Peptidase_S51"/>
</dbReference>
<dbReference type="CDD" id="cd03145">
    <property type="entry name" value="GAT1_cyanophycinase"/>
    <property type="match status" value="1"/>
</dbReference>
<keyword evidence="5" id="KW-0720">Serine protease</keyword>
<evidence type="ECO:0000313" key="12">
    <source>
        <dbReference type="Proteomes" id="UP000278756"/>
    </source>
</evidence>
<dbReference type="GO" id="GO:0008236">
    <property type="term" value="F:serine-type peptidase activity"/>
    <property type="evidence" value="ECO:0007669"/>
    <property type="project" value="UniProtKB-KW"/>
</dbReference>
<dbReference type="InterPro" id="IPR029062">
    <property type="entry name" value="Class_I_gatase-like"/>
</dbReference>
<dbReference type="GO" id="GO:0004177">
    <property type="term" value="F:aminopeptidase activity"/>
    <property type="evidence" value="ECO:0007669"/>
    <property type="project" value="UniProtKB-KW"/>
</dbReference>
<feature type="binding site" evidence="8">
    <location>
        <begin position="560"/>
        <end position="563"/>
    </location>
    <ligand>
        <name>substrate</name>
    </ligand>
</feature>
<dbReference type="Gene3D" id="3.60.20.30">
    <property type="entry name" value="(Glycosyl)asparaginase"/>
    <property type="match status" value="1"/>
</dbReference>
<dbReference type="GO" id="GO:0006508">
    <property type="term" value="P:proteolysis"/>
    <property type="evidence" value="ECO:0007669"/>
    <property type="project" value="UniProtKB-KW"/>
</dbReference>
<dbReference type="InterPro" id="IPR029055">
    <property type="entry name" value="Ntn_hydrolases_N"/>
</dbReference>
<dbReference type="CDD" id="cd04701">
    <property type="entry name" value="Asparaginase_2"/>
    <property type="match status" value="1"/>
</dbReference>
<reference evidence="12" key="2">
    <citation type="journal article" date="2017" name="Plant Physiol. Biochem.">
        <title>Differential oxidative and antioxidative response of duckweed Lemna minor toward plant growth promoting/inhibiting bacteria.</title>
        <authorList>
            <person name="Ishizawa H."/>
            <person name="Kuroda M."/>
            <person name="Morikawa M."/>
            <person name="Ike M."/>
        </authorList>
    </citation>
    <scope>NUCLEOTIDE SEQUENCE [LARGE SCALE GENOMIC DNA]</scope>
    <source>
        <strain evidence="12">M6</strain>
    </source>
</reference>